<reference evidence="2 3" key="1">
    <citation type="submission" date="2015-09" db="EMBL/GenBank/DDBJ databases">
        <title>Draft genome of the parasitic nematode Teladorsagia circumcincta isolate WARC Sus (inbred).</title>
        <authorList>
            <person name="Mitreva M."/>
        </authorList>
    </citation>
    <scope>NUCLEOTIDE SEQUENCE [LARGE SCALE GENOMIC DNA]</scope>
    <source>
        <strain evidence="2 3">S</strain>
    </source>
</reference>
<dbReference type="Proteomes" id="UP000230423">
    <property type="component" value="Unassembled WGS sequence"/>
</dbReference>
<gene>
    <name evidence="2" type="ORF">TELCIR_16322</name>
</gene>
<dbReference type="AlphaFoldDB" id="A0A2G9TVX8"/>
<organism evidence="2 3">
    <name type="scientific">Teladorsagia circumcincta</name>
    <name type="common">Brown stomach worm</name>
    <name type="synonym">Ostertagia circumcincta</name>
    <dbReference type="NCBI Taxonomy" id="45464"/>
    <lineage>
        <taxon>Eukaryota</taxon>
        <taxon>Metazoa</taxon>
        <taxon>Ecdysozoa</taxon>
        <taxon>Nematoda</taxon>
        <taxon>Chromadorea</taxon>
        <taxon>Rhabditida</taxon>
        <taxon>Rhabditina</taxon>
        <taxon>Rhabditomorpha</taxon>
        <taxon>Strongyloidea</taxon>
        <taxon>Trichostrongylidae</taxon>
        <taxon>Teladorsagia</taxon>
    </lineage>
</organism>
<accession>A0A2G9TVX8</accession>
<evidence type="ECO:0000313" key="3">
    <source>
        <dbReference type="Proteomes" id="UP000230423"/>
    </source>
</evidence>
<evidence type="ECO:0000256" key="1">
    <source>
        <dbReference type="SAM" id="MobiDB-lite"/>
    </source>
</evidence>
<keyword evidence="3" id="KW-1185">Reference proteome</keyword>
<name>A0A2G9TVX8_TELCI</name>
<proteinExistence type="predicted"/>
<dbReference type="EMBL" id="KZ352516">
    <property type="protein sequence ID" value="PIO62134.1"/>
    <property type="molecule type" value="Genomic_DNA"/>
</dbReference>
<feature type="region of interest" description="Disordered" evidence="1">
    <location>
        <begin position="93"/>
        <end position="127"/>
    </location>
</feature>
<protein>
    <submittedName>
        <fullName evidence="2">Uncharacterized protein</fullName>
    </submittedName>
</protein>
<sequence>MESWRTEPTIAIENKSELKPDRTVISGYLLTIAPPGVFHFIVNAPQMETEGHYENITPLKYVPPPPPKGNAESVQYENVTGNIDLVKVIEEMSGSRDRKKNKKFSKILASSEKSKDRSKEGVNGVSGASKIPIHENVCIDEHDPNTSGLSLSHGVHFLFVMLLANVPPWDKPPYRVT</sequence>
<evidence type="ECO:0000313" key="2">
    <source>
        <dbReference type="EMBL" id="PIO62134.1"/>
    </source>
</evidence>
<feature type="non-terminal residue" evidence="2">
    <location>
        <position position="177"/>
    </location>
</feature>